<keyword evidence="1" id="KW-0472">Membrane</keyword>
<evidence type="ECO:0000313" key="3">
    <source>
        <dbReference type="Proteomes" id="UP000230706"/>
    </source>
</evidence>
<proteinExistence type="predicted"/>
<keyword evidence="1" id="KW-1133">Transmembrane helix</keyword>
<sequence length="74" mass="8845">MLVVYQKEDIPIVEDEMRISLEGIVLSQLTLASCLCLVVLVIVRHDIINFPQRCWLTWLDWRNRLVRFLLETQF</sequence>
<accession>A0A2H0UIZ3</accession>
<evidence type="ECO:0000313" key="2">
    <source>
        <dbReference type="EMBL" id="PIR86369.1"/>
    </source>
</evidence>
<reference evidence="3" key="1">
    <citation type="submission" date="2017-09" db="EMBL/GenBank/DDBJ databases">
        <title>Depth-based differentiation of microbial function through sediment-hosted aquifers and enrichment of novel symbionts in the deep terrestrial subsurface.</title>
        <authorList>
            <person name="Probst A.J."/>
            <person name="Ladd B."/>
            <person name="Jarett J.K."/>
            <person name="Geller-Mcgrath D.E."/>
            <person name="Sieber C.M.K."/>
            <person name="Emerson J.B."/>
            <person name="Anantharaman K."/>
            <person name="Thomas B.C."/>
            <person name="Malmstrom R."/>
            <person name="Stieglmeier M."/>
            <person name="Klingl A."/>
            <person name="Woyke T."/>
            <person name="Ryan C.M."/>
            <person name="Banfield J.F."/>
        </authorList>
    </citation>
    <scope>NUCLEOTIDE SEQUENCE [LARGE SCALE GENOMIC DNA]</scope>
</reference>
<keyword evidence="1" id="KW-0812">Transmembrane</keyword>
<protein>
    <submittedName>
        <fullName evidence="2">Uncharacterized protein</fullName>
    </submittedName>
</protein>
<name>A0A2H0UIZ3_9BACT</name>
<dbReference type="EMBL" id="PFBF01000028">
    <property type="protein sequence ID" value="PIR86369.1"/>
    <property type="molecule type" value="Genomic_DNA"/>
</dbReference>
<dbReference type="AlphaFoldDB" id="A0A2H0UIZ3"/>
<organism evidence="2 3">
    <name type="scientific">Candidatus Kaiserbacteria bacterium CG10_big_fil_rev_8_21_14_0_10_43_70</name>
    <dbReference type="NCBI Taxonomy" id="1974605"/>
    <lineage>
        <taxon>Bacteria</taxon>
        <taxon>Candidatus Kaiseribacteriota</taxon>
    </lineage>
</organism>
<evidence type="ECO:0000256" key="1">
    <source>
        <dbReference type="SAM" id="Phobius"/>
    </source>
</evidence>
<gene>
    <name evidence="2" type="ORF">COU13_01285</name>
</gene>
<comment type="caution">
    <text evidence="2">The sequence shown here is derived from an EMBL/GenBank/DDBJ whole genome shotgun (WGS) entry which is preliminary data.</text>
</comment>
<dbReference type="Proteomes" id="UP000230706">
    <property type="component" value="Unassembled WGS sequence"/>
</dbReference>
<dbReference type="PROSITE" id="PS51257">
    <property type="entry name" value="PROKAR_LIPOPROTEIN"/>
    <property type="match status" value="1"/>
</dbReference>
<feature type="transmembrane region" description="Helical" evidence="1">
    <location>
        <begin position="24"/>
        <end position="43"/>
    </location>
</feature>